<keyword evidence="1" id="KW-0677">Repeat</keyword>
<dbReference type="PROSITE" id="PS50088">
    <property type="entry name" value="ANK_REPEAT"/>
    <property type="match status" value="1"/>
</dbReference>
<evidence type="ECO:0000256" key="1">
    <source>
        <dbReference type="ARBA" id="ARBA00022737"/>
    </source>
</evidence>
<evidence type="ECO:0000313" key="7">
    <source>
        <dbReference type="Proteomes" id="UP000290189"/>
    </source>
</evidence>
<dbReference type="Gene3D" id="1.25.40.20">
    <property type="entry name" value="Ankyrin repeat-containing domain"/>
    <property type="match status" value="1"/>
</dbReference>
<dbReference type="SMART" id="SM00248">
    <property type="entry name" value="ANK"/>
    <property type="match status" value="2"/>
</dbReference>
<dbReference type="OrthoDB" id="424503at2759"/>
<dbReference type="EMBL" id="OVEO01000012">
    <property type="protein sequence ID" value="SPQ99458.1"/>
    <property type="molecule type" value="Genomic_DNA"/>
</dbReference>
<dbReference type="EMBL" id="CDSF01000114">
    <property type="protein sequence ID" value="CEP01617.1"/>
    <property type="molecule type" value="Genomic_DNA"/>
</dbReference>
<dbReference type="Proteomes" id="UP000039324">
    <property type="component" value="Unassembled WGS sequence"/>
</dbReference>
<name>A0A0G4J2A4_PLABS</name>
<dbReference type="Gene3D" id="3.80.10.10">
    <property type="entry name" value="Ribonuclease Inhibitor"/>
    <property type="match status" value="1"/>
</dbReference>
<dbReference type="Proteomes" id="UP000290189">
    <property type="component" value="Unassembled WGS sequence"/>
</dbReference>
<dbReference type="PROSITE" id="PS50297">
    <property type="entry name" value="ANK_REP_REGION"/>
    <property type="match status" value="1"/>
</dbReference>
<organism evidence="4 6">
    <name type="scientific">Plasmodiophora brassicae</name>
    <name type="common">Clubroot disease agent</name>
    <dbReference type="NCBI Taxonomy" id="37360"/>
    <lineage>
        <taxon>Eukaryota</taxon>
        <taxon>Sar</taxon>
        <taxon>Rhizaria</taxon>
        <taxon>Endomyxa</taxon>
        <taxon>Phytomyxea</taxon>
        <taxon>Plasmodiophorida</taxon>
        <taxon>Plasmodiophoridae</taxon>
        <taxon>Plasmodiophora</taxon>
    </lineage>
</organism>
<accession>A0A0G4J2A4</accession>
<evidence type="ECO:0000313" key="6">
    <source>
        <dbReference type="Proteomes" id="UP000039324"/>
    </source>
</evidence>
<keyword evidence="2 3" id="KW-0040">ANK repeat</keyword>
<proteinExistence type="predicted"/>
<dbReference type="SUPFAM" id="SSF52047">
    <property type="entry name" value="RNI-like"/>
    <property type="match status" value="1"/>
</dbReference>
<dbReference type="Pfam" id="PF12796">
    <property type="entry name" value="Ank_2"/>
    <property type="match status" value="1"/>
</dbReference>
<geneLocation type="mitochondrion" evidence="5"/>
<dbReference type="AlphaFoldDB" id="A0A0G4J2A4"/>
<evidence type="ECO:0000313" key="5">
    <source>
        <dbReference type="EMBL" id="SPQ99458.1"/>
    </source>
</evidence>
<keyword evidence="6" id="KW-1185">Reference proteome</keyword>
<keyword evidence="5" id="KW-0496">Mitochondrion</keyword>
<dbReference type="PANTHER" id="PTHR24203">
    <property type="entry name" value="ANKYRIN REPEAT FAMILY PROTEIN"/>
    <property type="match status" value="1"/>
</dbReference>
<reference evidence="4 6" key="1">
    <citation type="submission" date="2015-02" db="EMBL/GenBank/DDBJ databases">
        <authorList>
            <person name="Chooi Y.-H."/>
        </authorList>
    </citation>
    <scope>NUCLEOTIDE SEQUENCE [LARGE SCALE GENOMIC DNA]</scope>
    <source>
        <strain evidence="4">E3</strain>
    </source>
</reference>
<evidence type="ECO:0000256" key="2">
    <source>
        <dbReference type="ARBA" id="ARBA00023043"/>
    </source>
</evidence>
<dbReference type="InterPro" id="IPR002110">
    <property type="entry name" value="Ankyrin_rpt"/>
</dbReference>
<protein>
    <submittedName>
        <fullName evidence="4">Uncharacterized protein</fullName>
    </submittedName>
</protein>
<dbReference type="PANTHER" id="PTHR24203:SF86">
    <property type="entry name" value="PROTEASOME 26S SUBUNIT, NON-ATPASE 10"/>
    <property type="match status" value="1"/>
</dbReference>
<dbReference type="InterPro" id="IPR036770">
    <property type="entry name" value="Ankyrin_rpt-contain_sf"/>
</dbReference>
<feature type="repeat" description="ANK" evidence="3">
    <location>
        <begin position="237"/>
        <end position="269"/>
    </location>
</feature>
<sequence length="375" mass="40132">MVLAASSSTSALVDAISTGAIGPVLDLSYGKVVADLGKFEQICNALSASTNVYAVELAGCELSIEHAVLLARTLGANRGIQVLDLAGTALDDDALSELCNAVAKSSLLCRLSLHHNALGETSASTLSDVISSNKAIRNLQIGCNPFCEGQREPVDQALQTRPELNCDLIVDIKPEDRPVLEAPEKKWLTVPVRQRYAKCKPNQLDYYQCVASGNTARLGKLMKALGKEIDIAACHPEGFTAMHIAAANGHAKMLKELLKMGVPFDTKLPCDLGGHPRWYATPAGKMMRFALSRRSTPLFFAVAAGSIPCVKALLAAGDKASEPNANEIWPVDLASEPCRAELPVVDKEVAMKIEMERRVKAARSKSAAGKTKKKK</sequence>
<dbReference type="InterPro" id="IPR032675">
    <property type="entry name" value="LRR_dom_sf"/>
</dbReference>
<evidence type="ECO:0000313" key="4">
    <source>
        <dbReference type="EMBL" id="CEP01617.1"/>
    </source>
</evidence>
<evidence type="ECO:0000256" key="3">
    <source>
        <dbReference type="PROSITE-ProRule" id="PRU00023"/>
    </source>
</evidence>
<reference evidence="5 7" key="2">
    <citation type="submission" date="2018-03" db="EMBL/GenBank/DDBJ databases">
        <authorList>
            <person name="Fogelqvist J."/>
        </authorList>
    </citation>
    <scope>NUCLEOTIDE SEQUENCE [LARGE SCALE GENOMIC DNA]</scope>
</reference>
<dbReference type="SUPFAM" id="SSF48403">
    <property type="entry name" value="Ankyrin repeat"/>
    <property type="match status" value="1"/>
</dbReference>
<gene>
    <name evidence="4" type="ORF">PBRA_008559</name>
    <name evidence="5" type="ORF">PLBR_LOCUS6673</name>
</gene>